<proteinExistence type="predicted"/>
<feature type="region of interest" description="Disordered" evidence="1">
    <location>
        <begin position="77"/>
        <end position="106"/>
    </location>
</feature>
<protein>
    <submittedName>
        <fullName evidence="2">Uncharacterized protein</fullName>
    </submittedName>
</protein>
<sequence length="106" mass="11862">MANITIEAPEPRKIVQEAEQSDTPMEDVQGRGFPQISVSYFTGESLKPVNYISKIPLKVKSTSMLLVPETRPCYLQTEASAQSQNKQLSVPRPPPKETPFMRGKLE</sequence>
<feature type="compositionally biased region" description="Polar residues" evidence="1">
    <location>
        <begin position="77"/>
        <end position="88"/>
    </location>
</feature>
<evidence type="ECO:0000313" key="2">
    <source>
        <dbReference type="EMBL" id="TNV84950.1"/>
    </source>
</evidence>
<reference evidence="2" key="1">
    <citation type="submission" date="2019-06" db="EMBL/GenBank/DDBJ databases">
        <authorList>
            <person name="Zheng W."/>
        </authorList>
    </citation>
    <scope>NUCLEOTIDE SEQUENCE</scope>
    <source>
        <strain evidence="2">QDHG01</strain>
    </source>
</reference>
<comment type="caution">
    <text evidence="2">The sequence shown here is derived from an EMBL/GenBank/DDBJ whole genome shotgun (WGS) entry which is preliminary data.</text>
</comment>
<gene>
    <name evidence="2" type="ORF">FGO68_gene17369</name>
</gene>
<dbReference type="Proteomes" id="UP000785679">
    <property type="component" value="Unassembled WGS sequence"/>
</dbReference>
<evidence type="ECO:0000313" key="3">
    <source>
        <dbReference type="Proteomes" id="UP000785679"/>
    </source>
</evidence>
<organism evidence="2 3">
    <name type="scientific">Halteria grandinella</name>
    <dbReference type="NCBI Taxonomy" id="5974"/>
    <lineage>
        <taxon>Eukaryota</taxon>
        <taxon>Sar</taxon>
        <taxon>Alveolata</taxon>
        <taxon>Ciliophora</taxon>
        <taxon>Intramacronucleata</taxon>
        <taxon>Spirotrichea</taxon>
        <taxon>Stichotrichia</taxon>
        <taxon>Sporadotrichida</taxon>
        <taxon>Halteriidae</taxon>
        <taxon>Halteria</taxon>
    </lineage>
</organism>
<dbReference type="EMBL" id="RRYP01002283">
    <property type="protein sequence ID" value="TNV84950.1"/>
    <property type="molecule type" value="Genomic_DNA"/>
</dbReference>
<accession>A0A8J8T7X2</accession>
<name>A0A8J8T7X2_HALGN</name>
<keyword evidence="3" id="KW-1185">Reference proteome</keyword>
<dbReference type="AlphaFoldDB" id="A0A8J8T7X2"/>
<evidence type="ECO:0000256" key="1">
    <source>
        <dbReference type="SAM" id="MobiDB-lite"/>
    </source>
</evidence>